<dbReference type="GO" id="GO:0004867">
    <property type="term" value="F:serine-type endopeptidase inhibitor activity"/>
    <property type="evidence" value="ECO:0007669"/>
    <property type="project" value="InterPro"/>
</dbReference>
<evidence type="ECO:0000313" key="2">
    <source>
        <dbReference type="EMBL" id="SDK36621.1"/>
    </source>
</evidence>
<dbReference type="PANTHER" id="PTHR11461:SF211">
    <property type="entry name" value="GH10112P-RELATED"/>
    <property type="match status" value="1"/>
</dbReference>
<dbReference type="InterPro" id="IPR000215">
    <property type="entry name" value="Serpin_fam"/>
</dbReference>
<proteinExistence type="predicted"/>
<dbReference type="Proteomes" id="UP000198683">
    <property type="component" value="Unassembled WGS sequence"/>
</dbReference>
<dbReference type="AlphaFoldDB" id="A0A1G9BAT0"/>
<dbReference type="GO" id="GO:0005615">
    <property type="term" value="C:extracellular space"/>
    <property type="evidence" value="ECO:0007669"/>
    <property type="project" value="InterPro"/>
</dbReference>
<evidence type="ECO:0000313" key="3">
    <source>
        <dbReference type="Proteomes" id="UP000198683"/>
    </source>
</evidence>
<gene>
    <name evidence="2" type="ORF">SAMN05421874_10792</name>
</gene>
<dbReference type="STRING" id="683260.SAMN05421874_10792"/>
<dbReference type="SMART" id="SM00093">
    <property type="entry name" value="SERPIN"/>
    <property type="match status" value="1"/>
</dbReference>
<protein>
    <submittedName>
        <fullName evidence="2">Serpin (Serine protease inhibitor)</fullName>
    </submittedName>
</protein>
<organism evidence="2 3">
    <name type="scientific">Nonomuraea maritima</name>
    <dbReference type="NCBI Taxonomy" id="683260"/>
    <lineage>
        <taxon>Bacteria</taxon>
        <taxon>Bacillati</taxon>
        <taxon>Actinomycetota</taxon>
        <taxon>Actinomycetes</taxon>
        <taxon>Streptosporangiales</taxon>
        <taxon>Streptosporangiaceae</taxon>
        <taxon>Nonomuraea</taxon>
    </lineage>
</organism>
<dbReference type="InterPro" id="IPR036186">
    <property type="entry name" value="Serpin_sf"/>
</dbReference>
<dbReference type="PANTHER" id="PTHR11461">
    <property type="entry name" value="SERINE PROTEASE INHIBITOR, SERPIN"/>
    <property type="match status" value="1"/>
</dbReference>
<reference evidence="2 3" key="1">
    <citation type="submission" date="2016-10" db="EMBL/GenBank/DDBJ databases">
        <authorList>
            <person name="de Groot N.N."/>
        </authorList>
    </citation>
    <scope>NUCLEOTIDE SEQUENCE [LARGE SCALE GENOMIC DNA]</scope>
    <source>
        <strain evidence="2 3">CGMCC 4.5681</strain>
    </source>
</reference>
<dbReference type="InterPro" id="IPR023796">
    <property type="entry name" value="Serpin_dom"/>
</dbReference>
<accession>A0A1G9BAT0</accession>
<dbReference type="Gene3D" id="3.30.497.10">
    <property type="entry name" value="Antithrombin, subunit I, domain 2"/>
    <property type="match status" value="2"/>
</dbReference>
<name>A0A1G9BAT0_9ACTN</name>
<dbReference type="EMBL" id="FNFB01000007">
    <property type="protein sequence ID" value="SDK36621.1"/>
    <property type="molecule type" value="Genomic_DNA"/>
</dbReference>
<feature type="domain" description="Serpin" evidence="1">
    <location>
        <begin position="4"/>
        <end position="361"/>
    </location>
</feature>
<dbReference type="InterPro" id="IPR042178">
    <property type="entry name" value="Serpin_sf_1"/>
</dbReference>
<evidence type="ECO:0000259" key="1">
    <source>
        <dbReference type="SMART" id="SM00093"/>
    </source>
</evidence>
<keyword evidence="3" id="KW-1185">Reference proteome</keyword>
<dbReference type="SUPFAM" id="SSF56574">
    <property type="entry name" value="Serpins"/>
    <property type="match status" value="2"/>
</dbReference>
<sequence>MAGAGAWPLLAYLAAAATGPARTELLDAVGTDAATASQAARTVLSIMDGSPAIRSALGLWSRPDLPLRPTWTATLPSGMFGELTSDLAADQRRLDRWAHERTGGLIPTMPLQLTDDTLLVLAMALTVRTTWLRPFTEDIGGFDTGPWAEREIHVLSRSTRVLDRARIADTPAGPLTLLRVMGTGGIDVHLLLGEESMKPAHVLTAGIDVLAGRHPSTGVDVLGVGEPGPGLTVRLVRDHTPDDALNVTVPRFTVTSEHDLLDLPQVFGLATVTDVTHGHLPGVSPVPLAVTQARQNVVASFEATGFESAALTAVGAVGAGPAPRPPYRVRHVGLDYARPFGFLTVDRRSHLILTAGWIDEPETIKAEHLTADPAAPACT</sequence>